<evidence type="ECO:0000259" key="8">
    <source>
        <dbReference type="SMART" id="SM00014"/>
    </source>
</evidence>
<keyword evidence="3" id="KW-1003">Cell membrane</keyword>
<feature type="transmembrane region" description="Helical" evidence="7">
    <location>
        <begin position="390"/>
        <end position="411"/>
    </location>
</feature>
<feature type="transmembrane region" description="Helical" evidence="7">
    <location>
        <begin position="417"/>
        <end position="435"/>
    </location>
</feature>
<feature type="transmembrane region" description="Helical" evidence="7">
    <location>
        <begin position="144"/>
        <end position="169"/>
    </location>
</feature>
<gene>
    <name evidence="9" type="ORF">JV46_16540</name>
</gene>
<evidence type="ECO:0000256" key="1">
    <source>
        <dbReference type="ARBA" id="ARBA00004651"/>
    </source>
</evidence>
<comment type="subcellular location">
    <subcellularLocation>
        <location evidence="1">Cell membrane</location>
        <topology evidence="1">Multi-pass membrane protein</topology>
    </subcellularLocation>
</comment>
<dbReference type="PANTHER" id="PTHR30353:SF15">
    <property type="entry name" value="INNER MEMBRANE PROTEIN YABI"/>
    <property type="match status" value="1"/>
</dbReference>
<keyword evidence="4 7" id="KW-0812">Transmembrane</keyword>
<dbReference type="InterPro" id="IPR000326">
    <property type="entry name" value="PAP2/HPO"/>
</dbReference>
<dbReference type="eggNOG" id="COG0586">
    <property type="taxonomic scope" value="Bacteria"/>
</dbReference>
<evidence type="ECO:0000256" key="3">
    <source>
        <dbReference type="ARBA" id="ARBA00022475"/>
    </source>
</evidence>
<feature type="transmembrane region" description="Helical" evidence="7">
    <location>
        <begin position="365"/>
        <end position="383"/>
    </location>
</feature>
<accession>A0A0B0HG07</accession>
<feature type="transmembrane region" description="Helical" evidence="7">
    <location>
        <begin position="447"/>
        <end position="464"/>
    </location>
</feature>
<proteinExistence type="inferred from homology"/>
<keyword evidence="5 7" id="KW-1133">Transmembrane helix</keyword>
<dbReference type="InterPro" id="IPR032816">
    <property type="entry name" value="VTT_dom"/>
</dbReference>
<evidence type="ECO:0000256" key="7">
    <source>
        <dbReference type="SAM" id="Phobius"/>
    </source>
</evidence>
<feature type="transmembrane region" description="Helical" evidence="7">
    <location>
        <begin position="175"/>
        <end position="197"/>
    </location>
</feature>
<reference evidence="9 10" key="1">
    <citation type="journal article" date="2014" name="BMC Genomics">
        <title>The genome of the intracellular bacterium of the coastal bivalve, Solemya velum: a blueprint for thriving in and out of symbiosis.</title>
        <authorList>
            <person name="Dmytrenko O."/>
            <person name="Russell S.L."/>
            <person name="Loo W.T."/>
            <person name="Fontanez K.M."/>
            <person name="Liao L."/>
            <person name="Roeselers G."/>
            <person name="Sharma R."/>
            <person name="Stewart F.J."/>
            <person name="Newton I.L."/>
            <person name="Woyke T."/>
            <person name="Wu D."/>
            <person name="Lang J.M."/>
            <person name="Eisen J.A."/>
            <person name="Cavanaugh C.M."/>
        </authorList>
    </citation>
    <scope>NUCLEOTIDE SEQUENCE [LARGE SCALE GENOMIC DNA]</scope>
    <source>
        <strain evidence="9 10">WH</strain>
    </source>
</reference>
<dbReference type="Pfam" id="PF01569">
    <property type="entry name" value="PAP2"/>
    <property type="match status" value="1"/>
</dbReference>
<evidence type="ECO:0000256" key="4">
    <source>
        <dbReference type="ARBA" id="ARBA00022692"/>
    </source>
</evidence>
<dbReference type="CDD" id="cd03392">
    <property type="entry name" value="PAP2_like_2"/>
    <property type="match status" value="1"/>
</dbReference>
<dbReference type="SMART" id="SM00014">
    <property type="entry name" value="acidPPc"/>
    <property type="match status" value="1"/>
</dbReference>
<feature type="transmembrane region" description="Helical" evidence="7">
    <location>
        <begin position="62"/>
        <end position="82"/>
    </location>
</feature>
<keyword evidence="6 7" id="KW-0472">Membrane</keyword>
<feature type="transmembrane region" description="Helical" evidence="7">
    <location>
        <begin position="292"/>
        <end position="318"/>
    </location>
</feature>
<dbReference type="Proteomes" id="UP000030856">
    <property type="component" value="Unassembled WGS sequence"/>
</dbReference>
<evidence type="ECO:0000256" key="5">
    <source>
        <dbReference type="ARBA" id="ARBA00022989"/>
    </source>
</evidence>
<evidence type="ECO:0000256" key="6">
    <source>
        <dbReference type="ARBA" id="ARBA00023136"/>
    </source>
</evidence>
<dbReference type="SUPFAM" id="SSF48317">
    <property type="entry name" value="Acid phosphatase/Vanadium-dependent haloperoxidase"/>
    <property type="match status" value="1"/>
</dbReference>
<dbReference type="STRING" id="2340.JV46_16540"/>
<evidence type="ECO:0000313" key="10">
    <source>
        <dbReference type="Proteomes" id="UP000030856"/>
    </source>
</evidence>
<dbReference type="EMBL" id="JRAA01000001">
    <property type="protein sequence ID" value="KHF26371.1"/>
    <property type="molecule type" value="Genomic_DNA"/>
</dbReference>
<sequence length="642" mass="70927">MMEWFNALITWVSANPTWAGVLVFLVAFSESLAIIGMIVPGVVMMFAAGALVGAGVVDFWPIYFAAFAGAVLGDALSFYLGARYREDLCNMWPFSKHTELLDQGVVYFKRWGGKSVAIGRFFGPVRAVIPLVAGMLQMQVGRYLVANILSAIGWAFAYLLPGIAIGASLELASQVAFHLVVLMLSLVAILWLSLWLLHRLFIWIQPLANCWLQLLLAFSEGDSLPRRIAAALADPQHPESKGLSIMAAFIFISVFALALLMTLVFGDTGFGVLDQYIHNATSALRYPTGDSIMVLITTLGDGWLLGWLSATVFILLFIQHRPTAWHWLAAVVFAFAAPWLLKAGLQVARPPNAALTNWSFPSGHAVHATVIYGFLAVLLATRLPQERRWLVYAVTIVLVLLIGFSRLYLGVHWFSDVIAGWVLGLLWISVLGLAWRHHPHPPLQEKAVISGVILVLVLTLFWYVNSSHEQRVADYRPLATVDSLTMDDWHAGVPLPMARRTLTSIEQFTLRVAADPHTAASALESMGWRPTEATGATDFLRYLLTDAPGTELPPPPKVYKGQLPGVQMIRQVDDRRLIVRLWKTDTVLGDCPVYAGHMMQEKINDVLGLFVMIESQPVETPAVLESVKANLESLRCISRTEP</sequence>
<feature type="transmembrane region" description="Helical" evidence="7">
    <location>
        <begin position="245"/>
        <end position="266"/>
    </location>
</feature>
<feature type="transmembrane region" description="Helical" evidence="7">
    <location>
        <begin position="34"/>
        <end position="56"/>
    </location>
</feature>
<organism evidence="9 10">
    <name type="scientific">Solemya velum gill symbiont</name>
    <dbReference type="NCBI Taxonomy" id="2340"/>
    <lineage>
        <taxon>Bacteria</taxon>
        <taxon>Pseudomonadati</taxon>
        <taxon>Pseudomonadota</taxon>
        <taxon>Gammaproteobacteria</taxon>
        <taxon>sulfur-oxidizing symbionts</taxon>
    </lineage>
</organism>
<comment type="similarity">
    <text evidence="2">Belongs to the DedA family.</text>
</comment>
<dbReference type="InterPro" id="IPR036938">
    <property type="entry name" value="PAP2/HPO_sf"/>
</dbReference>
<dbReference type="AlphaFoldDB" id="A0A0B0HG07"/>
<evidence type="ECO:0000256" key="2">
    <source>
        <dbReference type="ARBA" id="ARBA00010792"/>
    </source>
</evidence>
<feature type="transmembrane region" description="Helical" evidence="7">
    <location>
        <begin position="325"/>
        <end position="345"/>
    </location>
</feature>
<dbReference type="OrthoDB" id="9780918at2"/>
<protein>
    <recommendedName>
        <fullName evidence="8">Phosphatidic acid phosphatase type 2/haloperoxidase domain-containing protein</fullName>
    </recommendedName>
</protein>
<keyword evidence="10" id="KW-1185">Reference proteome</keyword>
<dbReference type="InterPro" id="IPR032818">
    <property type="entry name" value="DedA-like"/>
</dbReference>
<comment type="caution">
    <text evidence="9">The sequence shown here is derived from an EMBL/GenBank/DDBJ whole genome shotgun (WGS) entry which is preliminary data.</text>
</comment>
<name>A0A0B0HG07_SOVGS</name>
<dbReference type="GeneID" id="86992037"/>
<evidence type="ECO:0000313" key="9">
    <source>
        <dbReference type="EMBL" id="KHF26371.1"/>
    </source>
</evidence>
<dbReference type="PANTHER" id="PTHR30353">
    <property type="entry name" value="INNER MEMBRANE PROTEIN DEDA-RELATED"/>
    <property type="match status" value="1"/>
</dbReference>
<dbReference type="RefSeq" id="WP_052132035.1">
    <property type="nucleotide sequence ID" value="NZ_JRAA01000001.1"/>
</dbReference>
<feature type="transmembrane region" description="Helical" evidence="7">
    <location>
        <begin position="6"/>
        <end position="27"/>
    </location>
</feature>
<feature type="domain" description="Phosphatidic acid phosphatase type 2/haloperoxidase" evidence="8">
    <location>
        <begin position="323"/>
        <end position="432"/>
    </location>
</feature>
<dbReference type="Pfam" id="PF09335">
    <property type="entry name" value="VTT_dom"/>
    <property type="match status" value="1"/>
</dbReference>
<dbReference type="GO" id="GO:0005886">
    <property type="term" value="C:plasma membrane"/>
    <property type="evidence" value="ECO:0007669"/>
    <property type="project" value="UniProtKB-SubCell"/>
</dbReference>
<dbReference type="Gene3D" id="1.20.144.10">
    <property type="entry name" value="Phosphatidic acid phosphatase type 2/haloperoxidase"/>
    <property type="match status" value="1"/>
</dbReference>